<feature type="coiled-coil region" evidence="1">
    <location>
        <begin position="2150"/>
        <end position="2181"/>
    </location>
</feature>
<proteinExistence type="predicted"/>
<reference evidence="4 5" key="1">
    <citation type="submission" date="2020-08" db="EMBL/GenBank/DDBJ databases">
        <title>Genomic Encyclopedia of Type Strains, Phase III (KMG-III): the genomes of soil and plant-associated and newly described type strains.</title>
        <authorList>
            <person name="Whitman W."/>
        </authorList>
    </citation>
    <scope>NUCLEOTIDE SEQUENCE [LARGE SCALE GENOMIC DNA]</scope>
    <source>
        <strain evidence="4 5">CECT 8075</strain>
    </source>
</reference>
<organism evidence="4 5">
    <name type="scientific">Aporhodopirellula rubra</name>
    <dbReference type="NCBI Taxonomy" id="980271"/>
    <lineage>
        <taxon>Bacteria</taxon>
        <taxon>Pseudomonadati</taxon>
        <taxon>Planctomycetota</taxon>
        <taxon>Planctomycetia</taxon>
        <taxon>Pirellulales</taxon>
        <taxon>Pirellulaceae</taxon>
        <taxon>Aporhodopirellula</taxon>
    </lineage>
</organism>
<feature type="compositionally biased region" description="Acidic residues" evidence="2">
    <location>
        <begin position="1351"/>
        <end position="1387"/>
    </location>
</feature>
<sequence>MPHSSLPMLPNVSRSPWIAVPLLLTCFAINLTMTTSSTFADDSEAAAGSGMSIGGERTGVIVIEARDPRRAPPLLHTGQSEATVRLNAKGIAQKIVLNVKVVQGKAETLSYGLNGSGEVTAVEGENLESWSIRRVGEDRFLDLRIKENAESLTATVHLETSLETLPASIDLAHLSQGDAIGFDSMVTIQESSDVKVSVLSVEGFVPLESADRTPRFRTSSGGLIRLKISRAGAAPAAIEWGQTSLTGTVNSDGRSARFQFRGTAHVNEDDADVTILSGDAAVSQMPSDPNFRLRLSSQGKKNVYQLVFPETGTYPVAIEFVARLNVAGDNLHTMDFTVAGGAVVPIEVTGLGENLEFQRDQHTVVPQRSDERWIGFLPATGRAHLRWKTARQTGEGKLFFTTSGHVEATVGAGLLRQDHQIDFQILQGELKSIQMRLKGPGEILDVQGNDLVSWKVTGESGDRILDATLSQPITASSRINIRSQTALSAFPIRVEGMCLQPVGAIRHSGYVRLSNSGSVRIEPTELTGLTQLSPDQYPGSPLEARQVFVYRFPAADHAFTIIADRIQPEISVSEAVQYHLAETDRTIMADIELDIREAAIRDWDLEVPSDYSVVAVTGASVADYIASTAAENQYRNLKVIFGQDVIGRQLVTLHLEKNQAAIAGPWSLPAIRYPEVKSVRGDIGVVASPGFRTVVEQSQLLVEKPLSYFPKPNANLQHAFRIREPGWSAVMQIEPLDRNVQSDAFHLYSLSQGTIYGSALINYFVTGAPVSQWRLTVPESLGNVMVDGQDIRTWQREGDTLIVSLHQPVMGAFTLLVTFEEQPDQDESNFSAGRVTPLEVQSERGFVQVVSPMQVEITTRAMNDGMLILDPLELPAEFRLLSTSPSLGTWQYTERPFQLDLRVKWFEPGTMVTQVVEFAEANSRVSKDGELVTDVVYFVKSRGRRTLQIKLPGEPVRLWAVSVNGRPVTARQSEEATLIPLPGGTDPNEPVKVNLRLGKPAVSASSAQLALPTVMAPVLKTQWKVVGDEKSVLVPKGGTVEPTTPVLRPTGFHWVAKYGLVSLALIVGLTGLGMWVSGRGGFWTGADMVSFVIAIVVAVFTSLAAVLSAGGTSILQLSVPILAAGESVVLDVDNIPVWRIDFSLLGLLIGLLGVASVIASRFFSDANWIRPAARVAGGVLIGIGVLFQGASAAVFYALLALSIFALLFIPQARDSYRRVSHKWRRWRQSRAKSNADTTPENASGITTSMIVGIALTVSSFTSHVIANEADTPRFVAADSIQQEWQIAHDDERLRATGTITLAGRPGDQFLLLKAPATLTEFASDALRLTKTSVPGIGLSYVISIPIVEEDAGSESNVDAEEEEAEDDENADDETVDATERDAEDDGESGYAMRQYKATFEYQIESVSTLKGIPVLTGGASVAELQVRYDEAGWEVSCPAAVLIEKNGDENSEGTSANVLLGPGDATVLLKPKARDVASEQTRFFIESSNLYRPGPGVVDGRHRIHVRPSQGQVNELNVSVPEGLTVSDVTGSVGSWQFDADQGRLHLQIEPTQSSAFYVNVNTQRSLGKLPAEFELEPLRVADAGGEVGLLAIAFGPDAQPEKAEPETMSAVNLGDFDSKMMFQESDVLHRVYRYGAEGGTVRLRVVPVEPEVRVASQQALSLGDERVVLNINCIADITRAGLFQLSFPLPAGLEVESISGSALHHWSESNENDGRVIVLHLNGKTIGTQNFAIVLSGASPSAEREWEIPRFAFTEANRQTGELVVRPTTGIRLRTVTRQNVSETDPRAIKDQVRGSVSGGLAFRLLQRDWKLTLGIDQLAPWVTGQVLHEITMREGQTRSTLIANFKVENASIRQMQVVLPIDDESEIKTLRANGKIVSDLVRTQPNSNIWEVQFKRRVLGKIDFRIEYERRGDRDNDTESLVPVQFPQARQLSYYYGIRAGGRLEIDHEELTQGWQRVDWNTIPSTLRNAENHSVPSLTLRAVSPESPLPIRANRHSLANALKLRVADGTLATILSPTGDQLTAVDLTVEVIQRSSLSVGLPQGSELFNVFVNGESVHSIRQGGNVNAWQFYILPGIDDRTAKVRFVYSVPGDRIKRIHLQSPVLNVPLENIRWNVLAPEGFRMVDSDGNLELIEQANRDVYDRASYLSKMKGKRQNQAQEAASLLEQANELLQAGEQTKAKWAFNSVANQYGLDAASNEDARVQLENLQTQQAIVGLNTRRQRLYMDNYKNDAVPLGDEQLRQAAADNPILQQEELNFRPQQLSELLRGNTTEDNAVLQAIAYRLVQHQRATETAPQAIQISLPEEGTMYSFSRTVQVTENAPLDLDLKFESRYRIPFWQSGLLVLLLALTAAVLTYASTVPWRKEFVPPSADAA</sequence>
<feature type="transmembrane region" description="Helical" evidence="3">
    <location>
        <begin position="1175"/>
        <end position="1208"/>
    </location>
</feature>
<keyword evidence="3" id="KW-1133">Transmembrane helix</keyword>
<evidence type="ECO:0000313" key="4">
    <source>
        <dbReference type="EMBL" id="MBB3209298.1"/>
    </source>
</evidence>
<keyword evidence="3" id="KW-0812">Transmembrane</keyword>
<keyword evidence="3" id="KW-0472">Membrane</keyword>
<evidence type="ECO:0000256" key="1">
    <source>
        <dbReference type="SAM" id="Coils"/>
    </source>
</evidence>
<dbReference type="RefSeq" id="WP_246420769.1">
    <property type="nucleotide sequence ID" value="NZ_JACHXU010000022.1"/>
</dbReference>
<comment type="caution">
    <text evidence="4">The sequence shown here is derived from an EMBL/GenBank/DDBJ whole genome shotgun (WGS) entry which is preliminary data.</text>
</comment>
<evidence type="ECO:0000256" key="3">
    <source>
        <dbReference type="SAM" id="Phobius"/>
    </source>
</evidence>
<feature type="transmembrane region" description="Helical" evidence="3">
    <location>
        <begin position="1054"/>
        <end position="1076"/>
    </location>
</feature>
<protein>
    <submittedName>
        <fullName evidence="4">Uncharacterized protein</fullName>
    </submittedName>
</protein>
<accession>A0A7W5E391</accession>
<name>A0A7W5E391_9BACT</name>
<feature type="transmembrane region" description="Helical" evidence="3">
    <location>
        <begin position="1088"/>
        <end position="1110"/>
    </location>
</feature>
<feature type="region of interest" description="Disordered" evidence="2">
    <location>
        <begin position="1351"/>
        <end position="1389"/>
    </location>
</feature>
<feature type="transmembrane region" description="Helical" evidence="3">
    <location>
        <begin position="2341"/>
        <end position="2361"/>
    </location>
</feature>
<dbReference type="EMBL" id="JACHXU010000022">
    <property type="protein sequence ID" value="MBB3209298.1"/>
    <property type="molecule type" value="Genomic_DNA"/>
</dbReference>
<feature type="transmembrane region" description="Helical" evidence="3">
    <location>
        <begin position="1142"/>
        <end position="1163"/>
    </location>
</feature>
<evidence type="ECO:0000313" key="5">
    <source>
        <dbReference type="Proteomes" id="UP000536179"/>
    </source>
</evidence>
<gene>
    <name evidence="4" type="ORF">FHS27_005138</name>
</gene>
<keyword evidence="1" id="KW-0175">Coiled coil</keyword>
<dbReference type="Proteomes" id="UP000536179">
    <property type="component" value="Unassembled WGS sequence"/>
</dbReference>
<evidence type="ECO:0000256" key="2">
    <source>
        <dbReference type="SAM" id="MobiDB-lite"/>
    </source>
</evidence>
<keyword evidence="5" id="KW-1185">Reference proteome</keyword>